<reference evidence="3 5" key="2">
    <citation type="submission" date="2019-03" db="EMBL/GenBank/DDBJ databases">
        <title>Genomic Encyclopedia of Type Strains, Phase IV (KMG-IV): sequencing the most valuable type-strain genomes for metagenomic binning, comparative biology and taxonomic classification.</title>
        <authorList>
            <person name="Goeker M."/>
        </authorList>
    </citation>
    <scope>NUCLEOTIDE SEQUENCE [LARGE SCALE GENOMIC DNA]</scope>
    <source>
        <strain evidence="3 5">DSM 3764</strain>
    </source>
</reference>
<evidence type="ECO:0000313" key="5">
    <source>
        <dbReference type="Proteomes" id="UP000295794"/>
    </source>
</evidence>
<evidence type="ECO:0000313" key="3">
    <source>
        <dbReference type="EMBL" id="TCU81201.1"/>
    </source>
</evidence>
<keyword evidence="1" id="KW-0812">Transmembrane</keyword>
<keyword evidence="1" id="KW-0472">Membrane</keyword>
<evidence type="ECO:0000256" key="1">
    <source>
        <dbReference type="SAM" id="Phobius"/>
    </source>
</evidence>
<evidence type="ECO:0000313" key="4">
    <source>
        <dbReference type="Proteomes" id="UP000255108"/>
    </source>
</evidence>
<dbReference type="Proteomes" id="UP000255108">
    <property type="component" value="Unassembled WGS sequence"/>
</dbReference>
<proteinExistence type="predicted"/>
<dbReference type="EMBL" id="UGHR01000001">
    <property type="protein sequence ID" value="STQ91717.1"/>
    <property type="molecule type" value="Genomic_DNA"/>
</dbReference>
<dbReference type="EMBL" id="SMBT01000025">
    <property type="protein sequence ID" value="TCU81201.1"/>
    <property type="molecule type" value="Genomic_DNA"/>
</dbReference>
<feature type="transmembrane region" description="Helical" evidence="1">
    <location>
        <begin position="30"/>
        <end position="51"/>
    </location>
</feature>
<evidence type="ECO:0000313" key="2">
    <source>
        <dbReference type="EMBL" id="STQ91717.1"/>
    </source>
</evidence>
<reference evidence="2 4" key="1">
    <citation type="submission" date="2018-06" db="EMBL/GenBank/DDBJ databases">
        <authorList>
            <consortium name="Pathogen Informatics"/>
            <person name="Doyle S."/>
        </authorList>
    </citation>
    <scope>NUCLEOTIDE SEQUENCE [LARGE SCALE GENOMIC DNA]</scope>
    <source>
        <strain evidence="2 4">NCTC11159</strain>
    </source>
</reference>
<accession>A0A377QA64</accession>
<protein>
    <recommendedName>
        <fullName evidence="6">Holin</fullName>
    </recommendedName>
</protein>
<dbReference type="Proteomes" id="UP000295794">
    <property type="component" value="Unassembled WGS sequence"/>
</dbReference>
<organism evidence="2 4">
    <name type="scientific">Iodobacter fluviatilis</name>
    <dbReference type="NCBI Taxonomy" id="537"/>
    <lineage>
        <taxon>Bacteria</taxon>
        <taxon>Pseudomonadati</taxon>
        <taxon>Pseudomonadota</taxon>
        <taxon>Betaproteobacteria</taxon>
        <taxon>Neisseriales</taxon>
        <taxon>Chitinibacteraceae</taxon>
        <taxon>Iodobacter</taxon>
    </lineage>
</organism>
<name>A0A377QA64_9NEIS</name>
<gene>
    <name evidence="3" type="ORF">EV682_1254</name>
    <name evidence="2" type="ORF">NCTC11159_02794</name>
</gene>
<dbReference type="AlphaFoldDB" id="A0A377QA64"/>
<keyword evidence="1" id="KW-1133">Transmembrane helix</keyword>
<evidence type="ECO:0008006" key="6">
    <source>
        <dbReference type="Google" id="ProtNLM"/>
    </source>
</evidence>
<sequence>MLKDDIGSVGIKTGFTLSISAVGSWSMDELIQLVTLLYLVLQIGLLALKYWRVLRKRWNKEEEANDE</sequence>
<keyword evidence="5" id="KW-1185">Reference proteome</keyword>